<organism evidence="3 4">
    <name type="scientific">Amycolatopsis viridis</name>
    <dbReference type="NCBI Taxonomy" id="185678"/>
    <lineage>
        <taxon>Bacteria</taxon>
        <taxon>Bacillati</taxon>
        <taxon>Actinomycetota</taxon>
        <taxon>Actinomycetes</taxon>
        <taxon>Pseudonocardiales</taxon>
        <taxon>Pseudonocardiaceae</taxon>
        <taxon>Amycolatopsis</taxon>
    </lineage>
</organism>
<comment type="caution">
    <text evidence="3">The sequence shown here is derived from an EMBL/GenBank/DDBJ whole genome shotgun (WGS) entry which is preliminary data.</text>
</comment>
<proteinExistence type="inferred from homology"/>
<keyword evidence="2" id="KW-0479">Metal-binding</keyword>
<dbReference type="SUPFAM" id="SSF48264">
    <property type="entry name" value="Cytochrome P450"/>
    <property type="match status" value="1"/>
</dbReference>
<dbReference type="InterPro" id="IPR001128">
    <property type="entry name" value="Cyt_P450"/>
</dbReference>
<keyword evidence="2" id="KW-0503">Monooxygenase</keyword>
<dbReference type="InterPro" id="IPR036396">
    <property type="entry name" value="Cyt_P450_sf"/>
</dbReference>
<dbReference type="InterPro" id="IPR002397">
    <property type="entry name" value="Cyt_P450_B"/>
</dbReference>
<dbReference type="InterPro" id="IPR017972">
    <property type="entry name" value="Cyt_P450_CS"/>
</dbReference>
<evidence type="ECO:0000313" key="3">
    <source>
        <dbReference type="EMBL" id="NIH80618.1"/>
    </source>
</evidence>
<reference evidence="3 4" key="1">
    <citation type="submission" date="2020-03" db="EMBL/GenBank/DDBJ databases">
        <title>Sequencing the genomes of 1000 actinobacteria strains.</title>
        <authorList>
            <person name="Klenk H.-P."/>
        </authorList>
    </citation>
    <scope>NUCLEOTIDE SEQUENCE [LARGE SCALE GENOMIC DNA]</scope>
    <source>
        <strain evidence="3 4">DSM 45668</strain>
    </source>
</reference>
<dbReference type="PROSITE" id="PS00086">
    <property type="entry name" value="CYTOCHROME_P450"/>
    <property type="match status" value="1"/>
</dbReference>
<dbReference type="Pfam" id="PF00067">
    <property type="entry name" value="p450"/>
    <property type="match status" value="2"/>
</dbReference>
<dbReference type="Proteomes" id="UP000754495">
    <property type="component" value="Unassembled WGS sequence"/>
</dbReference>
<keyword evidence="2" id="KW-0560">Oxidoreductase</keyword>
<keyword evidence="2" id="KW-0349">Heme</keyword>
<evidence type="ECO:0000256" key="2">
    <source>
        <dbReference type="RuleBase" id="RU000461"/>
    </source>
</evidence>
<name>A0ABX0SUP6_9PSEU</name>
<sequence length="434" mass="47231">MILVASHRLRYYSYYAPDDGRTGPKGRNRMTVSLPAFPAAAERPLDTCIRLRKIAPVVEVEFPGGVPAYLALTTRAVREVLAGDNKTFAREPKHWPALHDGSIPEDWPLRSIVQGDHLSTKDGADHRRLRGLVGKAFTPARVLALEPRIQQLVDELLDGVAAAGDGVDLVSEFTEVLPMAVICELFGVPGPERKRLRNWTATLLAHTTPAEEAFATHNALTGYLRELVERKQAEPADDLTSSLVQARDSGDKLTTDELVGVLWLMLVAGHETTVHLLGNAVIALAQNPGQLALAKNEDRWADVVEETIRYRHSVMMTSFRFTLADVTIAGVDIPKGNAVGVVYQAAGLDPEVYGDTAGEFDITRPQGANLGFGHGPRYCIGAPLARLESRLGLAALYRRFPELSLAVDPDDIPYSPSFFTIGPLSIPVNLGPQS</sequence>
<dbReference type="PRINTS" id="PR00385">
    <property type="entry name" value="P450"/>
</dbReference>
<dbReference type="Gene3D" id="1.10.630.10">
    <property type="entry name" value="Cytochrome P450"/>
    <property type="match status" value="1"/>
</dbReference>
<comment type="similarity">
    <text evidence="1 2">Belongs to the cytochrome P450 family.</text>
</comment>
<protein>
    <submittedName>
        <fullName evidence="3">Cytochrome P450</fullName>
    </submittedName>
</protein>
<dbReference type="PANTHER" id="PTHR46696:SF1">
    <property type="entry name" value="CYTOCHROME P450 YJIB-RELATED"/>
    <property type="match status" value="1"/>
</dbReference>
<keyword evidence="4" id="KW-1185">Reference proteome</keyword>
<dbReference type="EMBL" id="JAANOU010000001">
    <property type="protein sequence ID" value="NIH80618.1"/>
    <property type="molecule type" value="Genomic_DNA"/>
</dbReference>
<evidence type="ECO:0000313" key="4">
    <source>
        <dbReference type="Proteomes" id="UP000754495"/>
    </source>
</evidence>
<dbReference type="PRINTS" id="PR00359">
    <property type="entry name" value="BP450"/>
</dbReference>
<accession>A0ABX0SUP6</accession>
<evidence type="ECO:0000256" key="1">
    <source>
        <dbReference type="ARBA" id="ARBA00010617"/>
    </source>
</evidence>
<dbReference type="CDD" id="cd11029">
    <property type="entry name" value="CYP107-like"/>
    <property type="match status" value="1"/>
</dbReference>
<keyword evidence="2" id="KW-0408">Iron</keyword>
<dbReference type="RefSeq" id="WP_167115132.1">
    <property type="nucleotide sequence ID" value="NZ_JAANOU010000001.1"/>
</dbReference>
<dbReference type="PANTHER" id="PTHR46696">
    <property type="entry name" value="P450, PUTATIVE (EUROFUNG)-RELATED"/>
    <property type="match status" value="1"/>
</dbReference>
<gene>
    <name evidence="3" type="ORF">FHX46_003148</name>
</gene>